<reference evidence="17 18" key="1">
    <citation type="submission" date="2021-12" db="EMBL/GenBank/DDBJ databases">
        <title>Genome sequencing of bacteria with rrn-lacking chromosome and rrn-plasmid.</title>
        <authorList>
            <person name="Anda M."/>
            <person name="Iwasaki W."/>
        </authorList>
    </citation>
    <scope>NUCLEOTIDE SEQUENCE [LARGE SCALE GENOMIC DNA]</scope>
    <source>
        <strain evidence="17 18">NBRC 15940</strain>
    </source>
</reference>
<dbReference type="EMBL" id="BQKE01000001">
    <property type="protein sequence ID" value="GJM60818.1"/>
    <property type="molecule type" value="Genomic_DNA"/>
</dbReference>
<evidence type="ECO:0000256" key="3">
    <source>
        <dbReference type="ARBA" id="ARBA00015325"/>
    </source>
</evidence>
<dbReference type="PANTHER" id="PTHR12428:SF65">
    <property type="entry name" value="CYTOCHROME C OXIDASE ASSEMBLY PROTEIN COX18, MITOCHONDRIAL"/>
    <property type="match status" value="1"/>
</dbReference>
<name>A0AAN4VW67_9BACT</name>
<comment type="caution">
    <text evidence="17">The sequence shown here is derived from an EMBL/GenBank/DDBJ whole genome shotgun (WGS) entry which is preliminary data.</text>
</comment>
<keyword evidence="18" id="KW-1185">Reference proteome</keyword>
<dbReference type="NCBIfam" id="NF002356">
    <property type="entry name" value="PRK01318.2-3"/>
    <property type="match status" value="1"/>
</dbReference>
<dbReference type="GO" id="GO:0005886">
    <property type="term" value="C:plasma membrane"/>
    <property type="evidence" value="ECO:0007669"/>
    <property type="project" value="UniProtKB-SubCell"/>
</dbReference>
<evidence type="ECO:0000256" key="6">
    <source>
        <dbReference type="ARBA" id="ARBA00022692"/>
    </source>
</evidence>
<dbReference type="Pfam" id="PF02096">
    <property type="entry name" value="60KD_IMP"/>
    <property type="match status" value="1"/>
</dbReference>
<dbReference type="HAMAP" id="MF_01810">
    <property type="entry name" value="YidC_type1"/>
    <property type="match status" value="1"/>
</dbReference>
<evidence type="ECO:0000256" key="9">
    <source>
        <dbReference type="ARBA" id="ARBA00023136"/>
    </source>
</evidence>
<dbReference type="CDD" id="cd19961">
    <property type="entry name" value="EcYidC-like_peri"/>
    <property type="match status" value="1"/>
</dbReference>
<dbReference type="AlphaFoldDB" id="A0AAN4VW67"/>
<sequence>MDKNQVTGLVLISALLLAYGYFFAPSEEDLAKQQAAEAVKVEQTTTQPSQPAETPALPDSVQALINQQKFGNLAEATTGTATNATLENEDIKVIFSSKGASIASVELKKYKTYDQKPLILLDEESSQLNRTIQFEGRNVNLSELYFSTPQLNGNTITFNLPVGNGSIQQSYTLAEEGYTLNADTKLNNLGSSLNSQTIAFDWTNRLKRVEPDLDSRAGARMNTTAHYYTAGGDFEELSMSSSDKEIASPAEQISWIAFKQKFFTSSVIPSTAVKVSEVSIETPANDSTTVKIGRATFDYNADQSIEFFFGPNQYDILKEVAPGFDQNLNLGWFIFKYVNKYIIINIFHFFEKFTSNYGLIILMLVLVIKMLLFPMTYKSYLSMAKMRVLQPELAEIKEQHPDDMQKQQSAQMELYSKAGVNPLSGCIPMLLQMPILFAMFRFFPNSVELRQESFLWAHDLSTFDSILDLPFSIPFYGDHVSLFTLLMTVSTILYTKATNQNTNLEGPMKSIQYMMPIMMIFFLNDFPAGLTYYYFLSNIITFGQTYAIRKFVDDDAIHAKLQEAKKNAGNRKKTGFQARLQEAMKQSQEMQKQRTADQNKKKK</sequence>
<dbReference type="InterPro" id="IPR038221">
    <property type="entry name" value="YidC_periplasmic_sf"/>
</dbReference>
<feature type="region of interest" description="Disordered" evidence="14">
    <location>
        <begin position="581"/>
        <end position="603"/>
    </location>
</feature>
<keyword evidence="7 13" id="KW-0653">Protein transport</keyword>
<comment type="subcellular location">
    <subcellularLocation>
        <location evidence="1">Cell inner membrane</location>
        <topology evidence="1">Multi-pass membrane protein</topology>
    </subcellularLocation>
    <subcellularLocation>
        <location evidence="13">Cell membrane</location>
        <topology evidence="13">Multi-pass membrane protein</topology>
    </subcellularLocation>
</comment>
<evidence type="ECO:0000256" key="4">
    <source>
        <dbReference type="ARBA" id="ARBA00022448"/>
    </source>
</evidence>
<dbReference type="InterPro" id="IPR001708">
    <property type="entry name" value="YidC/ALB3/OXA1/COX18"/>
</dbReference>
<dbReference type="InterPro" id="IPR028053">
    <property type="entry name" value="Membr_insert_YidC_N"/>
</dbReference>
<feature type="transmembrane region" description="Helical" evidence="13">
    <location>
        <begin position="422"/>
        <end position="443"/>
    </location>
</feature>
<dbReference type="InterPro" id="IPR019998">
    <property type="entry name" value="Membr_insert_YidC"/>
</dbReference>
<evidence type="ECO:0000259" key="16">
    <source>
        <dbReference type="Pfam" id="PF14849"/>
    </source>
</evidence>
<dbReference type="NCBIfam" id="TIGR03592">
    <property type="entry name" value="yidC_oxa1_cterm"/>
    <property type="match status" value="1"/>
</dbReference>
<comment type="caution">
    <text evidence="13">Lacks conserved residue(s) required for the propagation of feature annotation.</text>
</comment>
<dbReference type="InterPro" id="IPR047196">
    <property type="entry name" value="YidC_ALB_C"/>
</dbReference>
<evidence type="ECO:0000256" key="5">
    <source>
        <dbReference type="ARBA" id="ARBA00022475"/>
    </source>
</evidence>
<comment type="function">
    <text evidence="13">Required for the insertion and/or proper folding and/or complex formation of integral membrane proteins into the membrane. Involved in integration of membrane proteins that insert both dependently and independently of the Sec translocase complex, as well as at least some lipoproteins. Aids folding of multispanning membrane proteins.</text>
</comment>
<evidence type="ECO:0000256" key="7">
    <source>
        <dbReference type="ARBA" id="ARBA00022927"/>
    </source>
</evidence>
<evidence type="ECO:0000256" key="14">
    <source>
        <dbReference type="SAM" id="MobiDB-lite"/>
    </source>
</evidence>
<evidence type="ECO:0000256" key="1">
    <source>
        <dbReference type="ARBA" id="ARBA00004429"/>
    </source>
</evidence>
<dbReference type="PRINTS" id="PR00701">
    <property type="entry name" value="60KDINNERMP"/>
</dbReference>
<dbReference type="Proteomes" id="UP001310022">
    <property type="component" value="Unassembled WGS sequence"/>
</dbReference>
<dbReference type="InterPro" id="IPR028055">
    <property type="entry name" value="YidC/Oxa/ALB_C"/>
</dbReference>
<feature type="domain" description="Membrane insertase YidC N-terminal" evidence="16">
    <location>
        <begin position="85"/>
        <end position="335"/>
    </location>
</feature>
<keyword evidence="5 13" id="KW-1003">Cell membrane</keyword>
<dbReference type="GO" id="GO:0015031">
    <property type="term" value="P:protein transport"/>
    <property type="evidence" value="ECO:0007669"/>
    <property type="project" value="UniProtKB-KW"/>
</dbReference>
<dbReference type="CDD" id="cd20070">
    <property type="entry name" value="5TM_YidC_Alb3"/>
    <property type="match status" value="1"/>
</dbReference>
<evidence type="ECO:0000313" key="18">
    <source>
        <dbReference type="Proteomes" id="UP001310022"/>
    </source>
</evidence>
<evidence type="ECO:0000313" key="17">
    <source>
        <dbReference type="EMBL" id="GJM60818.1"/>
    </source>
</evidence>
<dbReference type="GO" id="GO:0051205">
    <property type="term" value="P:protein insertion into membrane"/>
    <property type="evidence" value="ECO:0007669"/>
    <property type="project" value="TreeGrafter"/>
</dbReference>
<dbReference type="GO" id="GO:0032977">
    <property type="term" value="F:membrane insertase activity"/>
    <property type="evidence" value="ECO:0007669"/>
    <property type="project" value="InterPro"/>
</dbReference>
<evidence type="ECO:0000256" key="12">
    <source>
        <dbReference type="ARBA" id="ARBA00033342"/>
    </source>
</evidence>
<keyword evidence="9 13" id="KW-0472">Membrane</keyword>
<comment type="subunit">
    <text evidence="13">Interacts with the Sec translocase complex via SecD. Specifically interacts with transmembrane segments of nascent integral membrane proteins during membrane integration.</text>
</comment>
<feature type="domain" description="Membrane insertase YidC/Oxa/ALB C-terminal" evidence="15">
    <location>
        <begin position="357"/>
        <end position="550"/>
    </location>
</feature>
<feature type="compositionally biased region" description="Basic and acidic residues" evidence="14">
    <location>
        <begin position="591"/>
        <end position="603"/>
    </location>
</feature>
<dbReference type="PANTHER" id="PTHR12428">
    <property type="entry name" value="OXA1"/>
    <property type="match status" value="1"/>
</dbReference>
<evidence type="ECO:0000256" key="2">
    <source>
        <dbReference type="ARBA" id="ARBA00010527"/>
    </source>
</evidence>
<evidence type="ECO:0000256" key="10">
    <source>
        <dbReference type="ARBA" id="ARBA00023186"/>
    </source>
</evidence>
<evidence type="ECO:0000256" key="8">
    <source>
        <dbReference type="ARBA" id="ARBA00022989"/>
    </source>
</evidence>
<accession>A0AAN4VW67</accession>
<dbReference type="Gene3D" id="2.70.98.90">
    <property type="match status" value="1"/>
</dbReference>
<keyword evidence="4 13" id="KW-0813">Transport</keyword>
<dbReference type="NCBIfam" id="TIGR03593">
    <property type="entry name" value="yidC_nterm"/>
    <property type="match status" value="1"/>
</dbReference>
<proteinExistence type="inferred from homology"/>
<dbReference type="Pfam" id="PF14849">
    <property type="entry name" value="YidC_periplas"/>
    <property type="match status" value="1"/>
</dbReference>
<feature type="transmembrane region" description="Helical" evidence="13">
    <location>
        <begin position="357"/>
        <end position="377"/>
    </location>
</feature>
<comment type="similarity">
    <text evidence="2 13">Belongs to the OXA1/ALB3/YidC family. Type 1 subfamily.</text>
</comment>
<keyword evidence="6 13" id="KW-0812">Transmembrane</keyword>
<evidence type="ECO:0000256" key="11">
    <source>
        <dbReference type="ARBA" id="ARBA00033245"/>
    </source>
</evidence>
<keyword evidence="8 13" id="KW-1133">Transmembrane helix</keyword>
<organism evidence="17 18">
    <name type="scientific">Persicobacter diffluens</name>
    <dbReference type="NCBI Taxonomy" id="981"/>
    <lineage>
        <taxon>Bacteria</taxon>
        <taxon>Pseudomonadati</taxon>
        <taxon>Bacteroidota</taxon>
        <taxon>Cytophagia</taxon>
        <taxon>Cytophagales</taxon>
        <taxon>Persicobacteraceae</taxon>
        <taxon>Persicobacter</taxon>
    </lineage>
</organism>
<gene>
    <name evidence="13 17" type="primary">yidC</name>
    <name evidence="17" type="ORF">PEDI_13700</name>
</gene>
<dbReference type="RefSeq" id="WP_338236491.1">
    <property type="nucleotide sequence ID" value="NZ_BQKE01000001.1"/>
</dbReference>
<keyword evidence="10 13" id="KW-0143">Chaperone</keyword>
<evidence type="ECO:0000259" key="15">
    <source>
        <dbReference type="Pfam" id="PF02096"/>
    </source>
</evidence>
<protein>
    <recommendedName>
        <fullName evidence="3 13">Membrane protein insertase YidC</fullName>
    </recommendedName>
    <alternativeName>
        <fullName evidence="12 13">Foldase YidC</fullName>
    </alternativeName>
    <alternativeName>
        <fullName evidence="11 13">Membrane integrase YidC</fullName>
    </alternativeName>
    <alternativeName>
        <fullName evidence="13">Membrane protein YidC</fullName>
    </alternativeName>
</protein>
<feature type="transmembrane region" description="Helical" evidence="13">
    <location>
        <begin position="515"/>
        <end position="535"/>
    </location>
</feature>
<evidence type="ECO:0000256" key="13">
    <source>
        <dbReference type="HAMAP-Rule" id="MF_01810"/>
    </source>
</evidence>